<dbReference type="InterPro" id="IPR036034">
    <property type="entry name" value="PDZ_sf"/>
</dbReference>
<dbReference type="InterPro" id="IPR001940">
    <property type="entry name" value="Peptidase_S1C"/>
</dbReference>
<reference evidence="6 7" key="1">
    <citation type="submission" date="2018-06" db="EMBL/GenBank/DDBJ databases">
        <authorList>
            <consortium name="Pathogen Informatics"/>
            <person name="Doyle S."/>
        </authorList>
    </citation>
    <scope>NUCLEOTIDE SEQUENCE [LARGE SCALE GENOMIC DNA]</scope>
    <source>
        <strain evidence="6 7">NCTC13149</strain>
    </source>
</reference>
<dbReference type="InterPro" id="IPR051201">
    <property type="entry name" value="Chloro_Bact_Ser_Proteases"/>
</dbReference>
<dbReference type="AlphaFoldDB" id="A0A379C8C5"/>
<keyword evidence="2 6" id="KW-0378">Hydrolase</keyword>
<dbReference type="PANTHER" id="PTHR43343:SF3">
    <property type="entry name" value="PROTEASE DO-LIKE 8, CHLOROPLASTIC"/>
    <property type="match status" value="1"/>
</dbReference>
<dbReference type="GO" id="GO:0006508">
    <property type="term" value="P:proteolysis"/>
    <property type="evidence" value="ECO:0007669"/>
    <property type="project" value="UniProtKB-KW"/>
</dbReference>
<accession>A0A379C8C5</accession>
<dbReference type="PANTHER" id="PTHR43343">
    <property type="entry name" value="PEPTIDASE S12"/>
    <property type="match status" value="1"/>
</dbReference>
<dbReference type="InterPro" id="IPR009003">
    <property type="entry name" value="Peptidase_S1_PA"/>
</dbReference>
<feature type="domain" description="PDZ" evidence="5">
    <location>
        <begin position="283"/>
        <end position="367"/>
    </location>
</feature>
<dbReference type="GO" id="GO:0004252">
    <property type="term" value="F:serine-type endopeptidase activity"/>
    <property type="evidence" value="ECO:0007669"/>
    <property type="project" value="InterPro"/>
</dbReference>
<gene>
    <name evidence="6" type="primary">htrA</name>
    <name evidence="6" type="ORF">NCTC13149_01717</name>
</gene>
<dbReference type="Gene3D" id="2.30.42.10">
    <property type="match status" value="1"/>
</dbReference>
<organism evidence="6 7">
    <name type="scientific">Peptoniphilus lacrimalis</name>
    <dbReference type="NCBI Taxonomy" id="33031"/>
    <lineage>
        <taxon>Bacteria</taxon>
        <taxon>Bacillati</taxon>
        <taxon>Bacillota</taxon>
        <taxon>Tissierellia</taxon>
        <taxon>Tissierellales</taxon>
        <taxon>Peptoniphilaceae</taxon>
        <taxon>Peptoniphilus</taxon>
    </lineage>
</organism>
<evidence type="ECO:0000256" key="1">
    <source>
        <dbReference type="ARBA" id="ARBA00022670"/>
    </source>
</evidence>
<feature type="region of interest" description="Disordered" evidence="3">
    <location>
        <begin position="386"/>
        <end position="418"/>
    </location>
</feature>
<dbReference type="Proteomes" id="UP000255517">
    <property type="component" value="Unassembled WGS sequence"/>
</dbReference>
<dbReference type="Pfam" id="PF13180">
    <property type="entry name" value="PDZ_2"/>
    <property type="match status" value="1"/>
</dbReference>
<dbReference type="PRINTS" id="PR00834">
    <property type="entry name" value="PROTEASES2C"/>
</dbReference>
<evidence type="ECO:0000256" key="4">
    <source>
        <dbReference type="SAM" id="Phobius"/>
    </source>
</evidence>
<keyword evidence="4" id="KW-1133">Transmembrane helix</keyword>
<feature type="transmembrane region" description="Helical" evidence="4">
    <location>
        <begin position="21"/>
        <end position="43"/>
    </location>
</feature>
<evidence type="ECO:0000313" key="6">
    <source>
        <dbReference type="EMBL" id="SUB57857.1"/>
    </source>
</evidence>
<dbReference type="Pfam" id="PF13365">
    <property type="entry name" value="Trypsin_2"/>
    <property type="match status" value="1"/>
</dbReference>
<evidence type="ECO:0000256" key="2">
    <source>
        <dbReference type="ARBA" id="ARBA00022801"/>
    </source>
</evidence>
<feature type="compositionally biased region" description="Polar residues" evidence="3">
    <location>
        <begin position="402"/>
        <end position="411"/>
    </location>
</feature>
<dbReference type="SMART" id="SM00228">
    <property type="entry name" value="PDZ"/>
    <property type="match status" value="1"/>
</dbReference>
<dbReference type="OrthoDB" id="9758917at2"/>
<dbReference type="InterPro" id="IPR001478">
    <property type="entry name" value="PDZ"/>
</dbReference>
<feature type="compositionally biased region" description="Basic and acidic residues" evidence="3">
    <location>
        <begin position="386"/>
        <end position="401"/>
    </location>
</feature>
<dbReference type="Gene3D" id="2.40.10.120">
    <property type="match status" value="1"/>
</dbReference>
<evidence type="ECO:0000259" key="5">
    <source>
        <dbReference type="PROSITE" id="PS50106"/>
    </source>
</evidence>
<proteinExistence type="predicted"/>
<sequence length="430" mass="46466">MEDRNIIESNKSTRGKKSGNGLIILTLIFAIIGGVIGSAFTSYCFYKKFPANSENSSKNITINASDVSTVASAVAKKSMPSVVGITTTGVQPSFFGPVQVQGMGSGIVFDDKGYIVTNAHVVKLNNQVVDKVNVQLDKDVTVEGKPIWVDENVDLAVVKVNTKEKLVPAELGDSDKLNIGDVAIAIGNPISLQFSQTVTQGIISGLNRYVGQVSGGGYMMGLIQTDASINGGNSGGALLNAQGQVIGINTVKVQSAEGLGFAIPINYVKTIINQVVKNGDYKELSLGVYSADAQYANQIIGKDLGIDEGIFILKVFDNSPAKTAGLEVGDVITKLGDDKIKGVKDLKAALYKYQEGDKVTITYIREGKEKQTELTFTNYRVPVSEKLKEDKKTQENFENRQDQGQNSQGNYDESDPFNQYREYMRSFFGE</sequence>
<dbReference type="EMBL" id="UGSZ01000001">
    <property type="protein sequence ID" value="SUB57857.1"/>
    <property type="molecule type" value="Genomic_DNA"/>
</dbReference>
<keyword evidence="1 6" id="KW-0645">Protease</keyword>
<evidence type="ECO:0000256" key="3">
    <source>
        <dbReference type="SAM" id="MobiDB-lite"/>
    </source>
</evidence>
<protein>
    <submittedName>
        <fullName evidence="6">Serine protease Do-like HtrA</fullName>
        <ecNumber evidence="6">3.4.21.107</ecNumber>
    </submittedName>
</protein>
<evidence type="ECO:0000313" key="7">
    <source>
        <dbReference type="Proteomes" id="UP000255517"/>
    </source>
</evidence>
<keyword evidence="4" id="KW-0812">Transmembrane</keyword>
<dbReference type="STRING" id="1122949.GCA_000378725_01293"/>
<dbReference type="SUPFAM" id="SSF50494">
    <property type="entry name" value="Trypsin-like serine proteases"/>
    <property type="match status" value="1"/>
</dbReference>
<keyword evidence="4" id="KW-0472">Membrane</keyword>
<name>A0A379C8C5_9FIRM</name>
<dbReference type="PROSITE" id="PS50106">
    <property type="entry name" value="PDZ"/>
    <property type="match status" value="1"/>
</dbReference>
<dbReference type="EC" id="3.4.21.107" evidence="6"/>
<dbReference type="RefSeq" id="WP_019034995.1">
    <property type="nucleotide sequence ID" value="NZ_UGSZ01000001.1"/>
</dbReference>
<dbReference type="SUPFAM" id="SSF50156">
    <property type="entry name" value="PDZ domain-like"/>
    <property type="match status" value="1"/>
</dbReference>